<dbReference type="InterPro" id="IPR001005">
    <property type="entry name" value="SANT/Myb"/>
</dbReference>
<organism evidence="2 3">
    <name type="scientific">Aspergillus homomorphus (strain CBS 101889)</name>
    <dbReference type="NCBI Taxonomy" id="1450537"/>
    <lineage>
        <taxon>Eukaryota</taxon>
        <taxon>Fungi</taxon>
        <taxon>Dikarya</taxon>
        <taxon>Ascomycota</taxon>
        <taxon>Pezizomycotina</taxon>
        <taxon>Eurotiomycetes</taxon>
        <taxon>Eurotiomycetidae</taxon>
        <taxon>Eurotiales</taxon>
        <taxon>Aspergillaceae</taxon>
        <taxon>Aspergillus</taxon>
        <taxon>Aspergillus subgen. Circumdati</taxon>
    </lineage>
</organism>
<dbReference type="OrthoDB" id="2143914at2759"/>
<keyword evidence="3" id="KW-1185">Reference proteome</keyword>
<dbReference type="STRING" id="1450537.A0A395HIT8"/>
<evidence type="ECO:0000313" key="3">
    <source>
        <dbReference type="Proteomes" id="UP000248961"/>
    </source>
</evidence>
<dbReference type="AlphaFoldDB" id="A0A395HIT8"/>
<accession>A0A395HIT8</accession>
<dbReference type="Proteomes" id="UP000248961">
    <property type="component" value="Unassembled WGS sequence"/>
</dbReference>
<reference evidence="2 3" key="1">
    <citation type="submission" date="2018-02" db="EMBL/GenBank/DDBJ databases">
        <title>The genomes of Aspergillus section Nigri reveals drivers in fungal speciation.</title>
        <authorList>
            <consortium name="DOE Joint Genome Institute"/>
            <person name="Vesth T.C."/>
            <person name="Nybo J."/>
            <person name="Theobald S."/>
            <person name="Brandl J."/>
            <person name="Frisvad J.C."/>
            <person name="Nielsen K.F."/>
            <person name="Lyhne E.K."/>
            <person name="Kogle M.E."/>
            <person name="Kuo A."/>
            <person name="Riley R."/>
            <person name="Clum A."/>
            <person name="Nolan M."/>
            <person name="Lipzen A."/>
            <person name="Salamov A."/>
            <person name="Henrissat B."/>
            <person name="Wiebenga A."/>
            <person name="De vries R.P."/>
            <person name="Grigoriev I.V."/>
            <person name="Mortensen U.H."/>
            <person name="Andersen M.R."/>
            <person name="Baker S.E."/>
        </authorList>
    </citation>
    <scope>NUCLEOTIDE SEQUENCE [LARGE SCALE GENOMIC DNA]</scope>
    <source>
        <strain evidence="2 3">CBS 101889</strain>
    </source>
</reference>
<protein>
    <recommendedName>
        <fullName evidence="4">Myb-like domain-containing protein</fullName>
    </recommendedName>
</protein>
<evidence type="ECO:0008006" key="4">
    <source>
        <dbReference type="Google" id="ProtNLM"/>
    </source>
</evidence>
<dbReference type="CDD" id="cd00167">
    <property type="entry name" value="SANT"/>
    <property type="match status" value="1"/>
</dbReference>
<sequence>MDNSIDPVILADDRPWMIRELQSTLPDDSFSISETSCPYPGTPVVLCEVSIHEPDLDAQPKWQDSRPRSLSPHSQGPAQKSTFFDNTEADVLLCISRPEAFTCVLCPVQRINTSFPALRTHFLSVSTNERLEFLSWLFDGALPRCLVDLDPKMLKDQDQMPACDMDHLSNFHRHCGASRKGKPWSSEEESLLLKLRRYEKRPWSEVARL</sequence>
<dbReference type="GeneID" id="37202178"/>
<evidence type="ECO:0000313" key="2">
    <source>
        <dbReference type="EMBL" id="RAL07842.1"/>
    </source>
</evidence>
<dbReference type="EMBL" id="KZ824323">
    <property type="protein sequence ID" value="RAL07842.1"/>
    <property type="molecule type" value="Genomic_DNA"/>
</dbReference>
<feature type="compositionally biased region" description="Polar residues" evidence="1">
    <location>
        <begin position="71"/>
        <end position="81"/>
    </location>
</feature>
<name>A0A395HIT8_ASPHC</name>
<dbReference type="VEuPathDB" id="FungiDB:BO97DRAFT_438042"/>
<gene>
    <name evidence="2" type="ORF">BO97DRAFT_438042</name>
</gene>
<evidence type="ECO:0000256" key="1">
    <source>
        <dbReference type="SAM" id="MobiDB-lite"/>
    </source>
</evidence>
<proteinExistence type="predicted"/>
<feature type="region of interest" description="Disordered" evidence="1">
    <location>
        <begin position="58"/>
        <end position="81"/>
    </location>
</feature>
<dbReference type="RefSeq" id="XP_025546996.1">
    <property type="nucleotide sequence ID" value="XM_025697889.1"/>
</dbReference>